<reference evidence="2 3" key="1">
    <citation type="submission" date="2020-08" db="EMBL/GenBank/DDBJ databases">
        <title>Genomic Encyclopedia of Type Strains, Phase IV (KMG-IV): sequencing the most valuable type-strain genomes for metagenomic binning, comparative biology and taxonomic classification.</title>
        <authorList>
            <person name="Goeker M."/>
        </authorList>
    </citation>
    <scope>NUCLEOTIDE SEQUENCE [LARGE SCALE GENOMIC DNA]</scope>
    <source>
        <strain evidence="2 3">DSM 100774</strain>
    </source>
</reference>
<feature type="signal peptide" evidence="1">
    <location>
        <begin position="1"/>
        <end position="19"/>
    </location>
</feature>
<keyword evidence="1" id="KW-0732">Signal</keyword>
<sequence length="195" mass="22858">MRKAYCLFVFSLIYGISFAQNVAVVNGKSISTKEFMWAYKKSHNGNMSTAYDTLQTYLNLYINFKLKVLDARDMGLDKSASYQEEIKTYEDVLAAHKKVGVNNKDRDFLLNEYREGVLMFNVSEQKIWSKAQEDEQAIIDFYNKNQKDYGKPLSEVRGEVIADYQQNLEENWLKSLKQKYQVRINENELKKLARL</sequence>
<dbReference type="EMBL" id="JACIEF010000003">
    <property type="protein sequence ID" value="MBB4108785.1"/>
    <property type="molecule type" value="Genomic_DNA"/>
</dbReference>
<evidence type="ECO:0000313" key="3">
    <source>
        <dbReference type="Proteomes" id="UP000532273"/>
    </source>
</evidence>
<dbReference type="InterPro" id="IPR027304">
    <property type="entry name" value="Trigger_fact/SurA_dom_sf"/>
</dbReference>
<dbReference type="Proteomes" id="UP000532273">
    <property type="component" value="Unassembled WGS sequence"/>
</dbReference>
<organism evidence="2 3">
    <name type="scientific">Pedobacter zeae</name>
    <dbReference type="NCBI Taxonomy" id="1737356"/>
    <lineage>
        <taxon>Bacteria</taxon>
        <taxon>Pseudomonadati</taxon>
        <taxon>Bacteroidota</taxon>
        <taxon>Sphingobacteriia</taxon>
        <taxon>Sphingobacteriales</taxon>
        <taxon>Sphingobacteriaceae</taxon>
        <taxon>Pedobacter</taxon>
    </lineage>
</organism>
<evidence type="ECO:0000256" key="1">
    <source>
        <dbReference type="SAM" id="SignalP"/>
    </source>
</evidence>
<name>A0A7W6KDK6_9SPHI</name>
<gene>
    <name evidence="2" type="ORF">GGQ60_002794</name>
</gene>
<feature type="chain" id="PRO_5030650860" description="Peptidylprolyl isomerase" evidence="1">
    <location>
        <begin position="20"/>
        <end position="195"/>
    </location>
</feature>
<accession>A0A7W6KDK6</accession>
<protein>
    <recommendedName>
        <fullName evidence="4">Peptidylprolyl isomerase</fullName>
    </recommendedName>
</protein>
<dbReference type="AlphaFoldDB" id="A0A7W6KDK6"/>
<evidence type="ECO:0008006" key="4">
    <source>
        <dbReference type="Google" id="ProtNLM"/>
    </source>
</evidence>
<dbReference type="SUPFAM" id="SSF109998">
    <property type="entry name" value="Triger factor/SurA peptide-binding domain-like"/>
    <property type="match status" value="1"/>
</dbReference>
<proteinExistence type="predicted"/>
<comment type="caution">
    <text evidence="2">The sequence shown here is derived from an EMBL/GenBank/DDBJ whole genome shotgun (WGS) entry which is preliminary data.</text>
</comment>
<evidence type="ECO:0000313" key="2">
    <source>
        <dbReference type="EMBL" id="MBB4108785.1"/>
    </source>
</evidence>
<dbReference type="RefSeq" id="WP_183765100.1">
    <property type="nucleotide sequence ID" value="NZ_BMHZ01000003.1"/>
</dbReference>